<dbReference type="EMBL" id="CAJVPY010018788">
    <property type="protein sequence ID" value="CAG8768622.1"/>
    <property type="molecule type" value="Genomic_DNA"/>
</dbReference>
<feature type="non-terminal residue" evidence="1">
    <location>
        <position position="1"/>
    </location>
</feature>
<dbReference type="PANTHER" id="PTHR46880">
    <property type="entry name" value="RAS-ASSOCIATING DOMAIN-CONTAINING PROTEIN"/>
    <property type="match status" value="1"/>
</dbReference>
<evidence type="ECO:0000313" key="2">
    <source>
        <dbReference type="Proteomes" id="UP000789405"/>
    </source>
</evidence>
<accession>A0A9N9JBS9</accession>
<sequence>KLVAFALDGASVIIGAKNRVVQKLSKICPYIVYNHCIAHHLALACKDSQKQLDYFIIAKATIKDIYKFYKNFAKRINILQEYQQILDFPKL</sequence>
<dbReference type="PANTHER" id="PTHR46880:SF5">
    <property type="entry name" value="DUF4371 DOMAIN-CONTAINING PROTEIN"/>
    <property type="match status" value="1"/>
</dbReference>
<proteinExistence type="predicted"/>
<dbReference type="AlphaFoldDB" id="A0A9N9JBS9"/>
<evidence type="ECO:0000313" key="1">
    <source>
        <dbReference type="EMBL" id="CAG8768622.1"/>
    </source>
</evidence>
<gene>
    <name evidence="1" type="ORF">DERYTH_LOCUS18475</name>
</gene>
<dbReference type="Proteomes" id="UP000789405">
    <property type="component" value="Unassembled WGS sequence"/>
</dbReference>
<keyword evidence="2" id="KW-1185">Reference proteome</keyword>
<reference evidence="1" key="1">
    <citation type="submission" date="2021-06" db="EMBL/GenBank/DDBJ databases">
        <authorList>
            <person name="Kallberg Y."/>
            <person name="Tangrot J."/>
            <person name="Rosling A."/>
        </authorList>
    </citation>
    <scope>NUCLEOTIDE SEQUENCE</scope>
    <source>
        <strain evidence="1">MA453B</strain>
    </source>
</reference>
<name>A0A9N9JBS9_9GLOM</name>
<protein>
    <submittedName>
        <fullName evidence="1">6587_t:CDS:1</fullName>
    </submittedName>
</protein>
<organism evidence="1 2">
    <name type="scientific">Dentiscutata erythropus</name>
    <dbReference type="NCBI Taxonomy" id="1348616"/>
    <lineage>
        <taxon>Eukaryota</taxon>
        <taxon>Fungi</taxon>
        <taxon>Fungi incertae sedis</taxon>
        <taxon>Mucoromycota</taxon>
        <taxon>Glomeromycotina</taxon>
        <taxon>Glomeromycetes</taxon>
        <taxon>Diversisporales</taxon>
        <taxon>Gigasporaceae</taxon>
        <taxon>Dentiscutata</taxon>
    </lineage>
</organism>
<dbReference type="OrthoDB" id="2394878at2759"/>
<comment type="caution">
    <text evidence="1">The sequence shown here is derived from an EMBL/GenBank/DDBJ whole genome shotgun (WGS) entry which is preliminary data.</text>
</comment>